<reference evidence="2 3" key="1">
    <citation type="submission" date="2014-02" db="EMBL/GenBank/DDBJ databases">
        <title>Transposable element dynamics among asymbiotic and ectomycorrhizal Amanita fungi.</title>
        <authorList>
            <consortium name="DOE Joint Genome Institute"/>
            <person name="Hess J."/>
            <person name="Skrede I."/>
            <person name="Wolfe B."/>
            <person name="LaButti K."/>
            <person name="Ohm R.A."/>
            <person name="Grigoriev I.V."/>
            <person name="Pringle A."/>
        </authorList>
    </citation>
    <scope>NUCLEOTIDE SEQUENCE [LARGE SCALE GENOMIC DNA]</scope>
    <source>
        <strain evidence="2 3">SKay4041</strain>
    </source>
</reference>
<sequence>MAIIILVVLSTPFLITLIHPNNEQIDPPPTPDLAELLVMWRHPIWAFRRLKAKFYRFSSQFQTLVKHTPRSVRTIEIQVHELQTLIQTMAINREAINELCASADATNQWLEQQVQLLHQEVTTLNAMTTRLAPPPVIPIPPTSPKPLPPLSPCYQPFQAWDDDHINWDDLEWKEDKYCGQVYRYAITGPDHARRFVGISRENRRCFANSKCQLARLIFEGQALAFTMSGV</sequence>
<evidence type="ECO:0000313" key="3">
    <source>
        <dbReference type="Proteomes" id="UP000242287"/>
    </source>
</evidence>
<keyword evidence="1" id="KW-0732">Signal</keyword>
<evidence type="ECO:0000256" key="1">
    <source>
        <dbReference type="SAM" id="SignalP"/>
    </source>
</evidence>
<dbReference type="AlphaFoldDB" id="A0A2A9N852"/>
<feature type="chain" id="PRO_5012225245" evidence="1">
    <location>
        <begin position="21"/>
        <end position="230"/>
    </location>
</feature>
<accession>A0A2A9N852</accession>
<name>A0A2A9N852_9AGAR</name>
<evidence type="ECO:0000313" key="2">
    <source>
        <dbReference type="EMBL" id="PFH45888.1"/>
    </source>
</evidence>
<dbReference type="EMBL" id="KZ302272">
    <property type="protein sequence ID" value="PFH45888.1"/>
    <property type="molecule type" value="Genomic_DNA"/>
</dbReference>
<organism evidence="2 3">
    <name type="scientific">Amanita thiersii Skay4041</name>
    <dbReference type="NCBI Taxonomy" id="703135"/>
    <lineage>
        <taxon>Eukaryota</taxon>
        <taxon>Fungi</taxon>
        <taxon>Dikarya</taxon>
        <taxon>Basidiomycota</taxon>
        <taxon>Agaricomycotina</taxon>
        <taxon>Agaricomycetes</taxon>
        <taxon>Agaricomycetidae</taxon>
        <taxon>Agaricales</taxon>
        <taxon>Pluteineae</taxon>
        <taxon>Amanitaceae</taxon>
        <taxon>Amanita</taxon>
    </lineage>
</organism>
<feature type="signal peptide" evidence="1">
    <location>
        <begin position="1"/>
        <end position="20"/>
    </location>
</feature>
<gene>
    <name evidence="2" type="ORF">AMATHDRAFT_8516</name>
</gene>
<dbReference type="Proteomes" id="UP000242287">
    <property type="component" value="Unassembled WGS sequence"/>
</dbReference>
<protein>
    <submittedName>
        <fullName evidence="2">Uncharacterized protein</fullName>
    </submittedName>
</protein>
<keyword evidence="3" id="KW-1185">Reference proteome</keyword>
<proteinExistence type="predicted"/>